<reference evidence="1" key="1">
    <citation type="journal article" date="2021" name="IMA Fungus">
        <title>Genomic characterization of three marine fungi, including Emericellopsis atlantica sp. nov. with signatures of a generalist lifestyle and marine biomass degradation.</title>
        <authorList>
            <person name="Hagestad O.C."/>
            <person name="Hou L."/>
            <person name="Andersen J.H."/>
            <person name="Hansen E.H."/>
            <person name="Altermark B."/>
            <person name="Li C."/>
            <person name="Kuhnert E."/>
            <person name="Cox R.J."/>
            <person name="Crous P.W."/>
            <person name="Spatafora J.W."/>
            <person name="Lail K."/>
            <person name="Amirebrahimi M."/>
            <person name="Lipzen A."/>
            <person name="Pangilinan J."/>
            <person name="Andreopoulos W."/>
            <person name="Hayes R.D."/>
            <person name="Ng V."/>
            <person name="Grigoriev I.V."/>
            <person name="Jackson S.A."/>
            <person name="Sutton T.D.S."/>
            <person name="Dobson A.D.W."/>
            <person name="Rama T."/>
        </authorList>
    </citation>
    <scope>NUCLEOTIDE SEQUENCE</scope>
    <source>
        <strain evidence="1">TS7</strain>
    </source>
</reference>
<sequence length="92" mass="10189">MAVYRLVCQCFWILTCPGIGQDSGLAMGIGQILVLNEEILVEEAIVRETVRVDIDCRNVTELGNAKISMGLILRKSWAKLKRETGGSYSESK</sequence>
<dbReference type="Proteomes" id="UP000887229">
    <property type="component" value="Unassembled WGS sequence"/>
</dbReference>
<accession>A0A9P7ZK58</accession>
<evidence type="ECO:0000313" key="2">
    <source>
        <dbReference type="Proteomes" id="UP000887229"/>
    </source>
</evidence>
<evidence type="ECO:0000313" key="1">
    <source>
        <dbReference type="EMBL" id="KAG9253172.1"/>
    </source>
</evidence>
<organism evidence="1 2">
    <name type="scientific">Emericellopsis atlantica</name>
    <dbReference type="NCBI Taxonomy" id="2614577"/>
    <lineage>
        <taxon>Eukaryota</taxon>
        <taxon>Fungi</taxon>
        <taxon>Dikarya</taxon>
        <taxon>Ascomycota</taxon>
        <taxon>Pezizomycotina</taxon>
        <taxon>Sordariomycetes</taxon>
        <taxon>Hypocreomycetidae</taxon>
        <taxon>Hypocreales</taxon>
        <taxon>Bionectriaceae</taxon>
        <taxon>Emericellopsis</taxon>
    </lineage>
</organism>
<keyword evidence="2" id="KW-1185">Reference proteome</keyword>
<comment type="caution">
    <text evidence="1">The sequence shown here is derived from an EMBL/GenBank/DDBJ whole genome shotgun (WGS) entry which is preliminary data.</text>
</comment>
<dbReference type="AlphaFoldDB" id="A0A9P7ZK58"/>
<dbReference type="GeneID" id="70288650"/>
<gene>
    <name evidence="1" type="ORF">F5Z01DRAFT_154886</name>
</gene>
<protein>
    <submittedName>
        <fullName evidence="1">Uncharacterized protein</fullName>
    </submittedName>
</protein>
<name>A0A9P7ZK58_9HYPO</name>
<dbReference type="RefSeq" id="XP_046117096.1">
    <property type="nucleotide sequence ID" value="XM_046257747.1"/>
</dbReference>
<proteinExistence type="predicted"/>
<dbReference type="EMBL" id="MU251258">
    <property type="protein sequence ID" value="KAG9253172.1"/>
    <property type="molecule type" value="Genomic_DNA"/>
</dbReference>